<evidence type="ECO:0000256" key="1">
    <source>
        <dbReference type="ARBA" id="ARBA00004651"/>
    </source>
</evidence>
<evidence type="ECO:0000259" key="8">
    <source>
        <dbReference type="Pfam" id="PF13567"/>
    </source>
</evidence>
<feature type="transmembrane region" description="Helical" evidence="6">
    <location>
        <begin position="41"/>
        <end position="58"/>
    </location>
</feature>
<evidence type="ECO:0000313" key="10">
    <source>
        <dbReference type="Proteomes" id="UP000232587"/>
    </source>
</evidence>
<comment type="caution">
    <text evidence="9">The sequence shown here is derived from an EMBL/GenBank/DDBJ whole genome shotgun (WGS) entry which is preliminary data.</text>
</comment>
<evidence type="ECO:0000256" key="3">
    <source>
        <dbReference type="ARBA" id="ARBA00022692"/>
    </source>
</evidence>
<feature type="domain" description="DUF4131" evidence="8">
    <location>
        <begin position="62"/>
        <end position="218"/>
    </location>
</feature>
<keyword evidence="4 6" id="KW-1133">Transmembrane helix</keyword>
<keyword evidence="5 6" id="KW-0472">Membrane</keyword>
<dbReference type="PANTHER" id="PTHR30619">
    <property type="entry name" value="DNA INTERNALIZATION/COMPETENCE PROTEIN COMEC/REC2"/>
    <property type="match status" value="1"/>
</dbReference>
<dbReference type="Pfam" id="PF13567">
    <property type="entry name" value="DUF4131"/>
    <property type="match status" value="1"/>
</dbReference>
<evidence type="ECO:0000259" key="7">
    <source>
        <dbReference type="Pfam" id="PF03772"/>
    </source>
</evidence>
<feature type="transmembrane region" description="Helical" evidence="6">
    <location>
        <begin position="94"/>
        <end position="111"/>
    </location>
</feature>
<dbReference type="InterPro" id="IPR052159">
    <property type="entry name" value="Competence_DNA_uptake"/>
</dbReference>
<dbReference type="InterPro" id="IPR004477">
    <property type="entry name" value="ComEC_N"/>
</dbReference>
<keyword evidence="2" id="KW-1003">Cell membrane</keyword>
<keyword evidence="3 6" id="KW-0812">Transmembrane</keyword>
<dbReference type="NCBIfam" id="TIGR00360">
    <property type="entry name" value="ComEC_N-term"/>
    <property type="match status" value="1"/>
</dbReference>
<dbReference type="Proteomes" id="UP000232587">
    <property type="component" value="Unassembled WGS sequence"/>
</dbReference>
<proteinExistence type="predicted"/>
<feature type="transmembrane region" description="Helical" evidence="6">
    <location>
        <begin position="388"/>
        <end position="405"/>
    </location>
</feature>
<dbReference type="GO" id="GO:0005886">
    <property type="term" value="C:plasma membrane"/>
    <property type="evidence" value="ECO:0007669"/>
    <property type="project" value="UniProtKB-SubCell"/>
</dbReference>
<feature type="transmembrane region" description="Helical" evidence="6">
    <location>
        <begin position="365"/>
        <end position="382"/>
    </location>
</feature>
<evidence type="ECO:0000256" key="6">
    <source>
        <dbReference type="SAM" id="Phobius"/>
    </source>
</evidence>
<dbReference type="AlphaFoldDB" id="A0A2N0I303"/>
<feature type="domain" description="ComEC/Rec2-related protein" evidence="7">
    <location>
        <begin position="260"/>
        <end position="541"/>
    </location>
</feature>
<feature type="transmembrane region" description="Helical" evidence="6">
    <location>
        <begin position="426"/>
        <end position="448"/>
    </location>
</feature>
<feature type="transmembrane region" description="Helical" evidence="6">
    <location>
        <begin position="489"/>
        <end position="508"/>
    </location>
</feature>
<name>A0A2N0I303_9SPHN</name>
<dbReference type="InterPro" id="IPR025405">
    <property type="entry name" value="DUF4131"/>
</dbReference>
<evidence type="ECO:0000256" key="4">
    <source>
        <dbReference type="ARBA" id="ARBA00022989"/>
    </source>
</evidence>
<comment type="subcellular location">
    <subcellularLocation>
        <location evidence="1">Cell membrane</location>
        <topology evidence="1">Multi-pass membrane protein</topology>
    </subcellularLocation>
</comment>
<dbReference type="PANTHER" id="PTHR30619:SF1">
    <property type="entry name" value="RECOMBINATION PROTEIN 2"/>
    <property type="match status" value="1"/>
</dbReference>
<dbReference type="Pfam" id="PF03772">
    <property type="entry name" value="Competence"/>
    <property type="match status" value="1"/>
</dbReference>
<evidence type="ECO:0000256" key="5">
    <source>
        <dbReference type="ARBA" id="ARBA00023136"/>
    </source>
</evidence>
<evidence type="ECO:0000256" key="2">
    <source>
        <dbReference type="ARBA" id="ARBA00022475"/>
    </source>
</evidence>
<feature type="transmembrane region" description="Helical" evidence="6">
    <location>
        <begin position="514"/>
        <end position="537"/>
    </location>
</feature>
<reference evidence="9 10" key="1">
    <citation type="submission" date="2017-11" db="EMBL/GenBank/DDBJ databases">
        <title>Genomic Encyclopedia of Type Strains, Phase III (KMG-III): the genomes of soil and plant-associated and newly described type strains.</title>
        <authorList>
            <person name="Whitman W."/>
        </authorList>
    </citation>
    <scope>NUCLEOTIDE SEQUENCE [LARGE SCALE GENOMIC DNA]</scope>
    <source>
        <strain evidence="9 10">CGMCC 1.12274</strain>
    </source>
</reference>
<gene>
    <name evidence="9" type="ORF">B0I00_0737</name>
</gene>
<sequence length="740" mass="78359">MGDAEPDGAALQHGPWRNRIDLSSALAHGESFLSRAGFDRAPWTIVALGAGIAAWFLLPTSWHWLAWASLCLSCGLLGLALIGPSGNFPYIRQSLVVMTSVAAAGTLLVWGKSSLVGTPPIARPMVAVIDGTVLDRDEQPAQHRVRLTLATREPGTARPIKVRLNLDLARDRMDLVRGTTLKLRARLVPPAPPMLPGGYDFARSAWFSGLAATGSVLGDVTVLSRGGSDHDLARIQQALSQHVRANLGGSPGTIAAAFASGDRGAIAAADEEAMRDAGLTHLLSISGLHVSAVIAAAYVLALRLLGLIPWLALRVRLPLVAAASGAVTGIGYTLLTGAEVPTIRSCIGALLVLVALALGREALSMRMVAVGAGAILLIWPEALVGPSFQMSFAAVTAIVALHSAPRIKALFQAREEPWYAKLGRQVGSLLLTGIVIELALMPIGLFHFHRAGVYGALANVVAIPLTTFVSMPLIALALLFDTLGLGAPLWWLAGKSLELLLALAHWTASFPGAVTLLPAMGGGALALFVLGGLWLALWRDRVRLLGLAPAILGAVLLSATEAPDVLVSGDGRHVGITGEGRDLLVLRDSRSDFARDNLSELAGMNGEVRLIADWPGGECNADFCALRLDRSGRAWDLLIARGKDYVDERALAAVCDRVDVVIAARYLPRSCRPRWIKADRRLLDRSGGLAIDLDDANIRTVAQGQGQHGWWNPQARVFSVRPLAPDASRAPRPTGPTPRD</sequence>
<feature type="transmembrane region" description="Helical" evidence="6">
    <location>
        <begin position="282"/>
        <end position="305"/>
    </location>
</feature>
<organism evidence="9 10">
    <name type="scientific">Novosphingobium kunmingense</name>
    <dbReference type="NCBI Taxonomy" id="1211806"/>
    <lineage>
        <taxon>Bacteria</taxon>
        <taxon>Pseudomonadati</taxon>
        <taxon>Pseudomonadota</taxon>
        <taxon>Alphaproteobacteria</taxon>
        <taxon>Sphingomonadales</taxon>
        <taxon>Sphingomonadaceae</taxon>
        <taxon>Novosphingobium</taxon>
    </lineage>
</organism>
<accession>A0A2N0I303</accession>
<evidence type="ECO:0000313" key="9">
    <source>
        <dbReference type="EMBL" id="PKB25535.1"/>
    </source>
</evidence>
<feature type="transmembrane region" description="Helical" evidence="6">
    <location>
        <begin position="317"/>
        <end position="335"/>
    </location>
</feature>
<feature type="transmembrane region" description="Helical" evidence="6">
    <location>
        <begin position="64"/>
        <end position="82"/>
    </location>
</feature>
<protein>
    <submittedName>
        <fullName evidence="9">Competence protein ComEC</fullName>
    </submittedName>
</protein>
<feature type="transmembrane region" description="Helical" evidence="6">
    <location>
        <begin position="544"/>
        <end position="560"/>
    </location>
</feature>
<dbReference type="EMBL" id="PHUF01000002">
    <property type="protein sequence ID" value="PKB25535.1"/>
    <property type="molecule type" value="Genomic_DNA"/>
</dbReference>
<keyword evidence="10" id="KW-1185">Reference proteome</keyword>
<feature type="transmembrane region" description="Helical" evidence="6">
    <location>
        <begin position="454"/>
        <end position="480"/>
    </location>
</feature>